<keyword evidence="1" id="KW-0812">Transmembrane</keyword>
<feature type="transmembrane region" description="Helical" evidence="1">
    <location>
        <begin position="14"/>
        <end position="35"/>
    </location>
</feature>
<gene>
    <name evidence="2" type="ORF">DCHRY22_LOCUS6082</name>
</gene>
<name>A0A8J2QNA2_9NEOP</name>
<evidence type="ECO:0000313" key="3">
    <source>
        <dbReference type="Proteomes" id="UP000789524"/>
    </source>
</evidence>
<dbReference type="EMBL" id="CAKASE010000053">
    <property type="protein sequence ID" value="CAG9565188.1"/>
    <property type="molecule type" value="Genomic_DNA"/>
</dbReference>
<proteinExistence type="predicted"/>
<organism evidence="2 3">
    <name type="scientific">Danaus chrysippus</name>
    <name type="common">African queen</name>
    <dbReference type="NCBI Taxonomy" id="151541"/>
    <lineage>
        <taxon>Eukaryota</taxon>
        <taxon>Metazoa</taxon>
        <taxon>Ecdysozoa</taxon>
        <taxon>Arthropoda</taxon>
        <taxon>Hexapoda</taxon>
        <taxon>Insecta</taxon>
        <taxon>Pterygota</taxon>
        <taxon>Neoptera</taxon>
        <taxon>Endopterygota</taxon>
        <taxon>Lepidoptera</taxon>
        <taxon>Glossata</taxon>
        <taxon>Ditrysia</taxon>
        <taxon>Papilionoidea</taxon>
        <taxon>Nymphalidae</taxon>
        <taxon>Danainae</taxon>
        <taxon>Danaini</taxon>
        <taxon>Danaina</taxon>
        <taxon>Danaus</taxon>
        <taxon>Anosia</taxon>
    </lineage>
</organism>
<protein>
    <submittedName>
        <fullName evidence="2">(African queen) hypothetical protein</fullName>
    </submittedName>
</protein>
<dbReference type="Proteomes" id="UP000789524">
    <property type="component" value="Unassembled WGS sequence"/>
</dbReference>
<reference evidence="2" key="1">
    <citation type="submission" date="2021-09" db="EMBL/GenBank/DDBJ databases">
        <authorList>
            <person name="Martin H S."/>
        </authorList>
    </citation>
    <scope>NUCLEOTIDE SEQUENCE</scope>
</reference>
<comment type="caution">
    <text evidence="2">The sequence shown here is derived from an EMBL/GenBank/DDBJ whole genome shotgun (WGS) entry which is preliminary data.</text>
</comment>
<evidence type="ECO:0000313" key="2">
    <source>
        <dbReference type="EMBL" id="CAG9565188.1"/>
    </source>
</evidence>
<accession>A0A8J2QNA2</accession>
<keyword evidence="1" id="KW-0472">Membrane</keyword>
<dbReference type="AlphaFoldDB" id="A0A8J2QNA2"/>
<keyword evidence="1" id="KW-1133">Transmembrane helix</keyword>
<evidence type="ECO:0000256" key="1">
    <source>
        <dbReference type="SAM" id="Phobius"/>
    </source>
</evidence>
<keyword evidence="3" id="KW-1185">Reference proteome</keyword>
<sequence length="70" mass="7938">MSAYCKGASCSEVLFLRVCLTALVCYTIWSVVRFVHDHTCVRPSHPVLIPDTDFDSIPNFLNLLHEVELD</sequence>